<feature type="transmembrane region" description="Helical" evidence="1">
    <location>
        <begin position="366"/>
        <end position="389"/>
    </location>
</feature>
<dbReference type="PANTHER" id="PTHR33987:SF1">
    <property type="entry name" value="CALCINEURIN-LIKE METALLO-PHOSPHOESTERASE SUPERFAMILY PROTEIN"/>
    <property type="match status" value="1"/>
</dbReference>
<evidence type="ECO:0000313" key="4">
    <source>
        <dbReference type="Proteomes" id="UP001515480"/>
    </source>
</evidence>
<evidence type="ECO:0000256" key="1">
    <source>
        <dbReference type="SAM" id="Phobius"/>
    </source>
</evidence>
<reference evidence="3 4" key="1">
    <citation type="journal article" date="2024" name="Science">
        <title>Giant polyketide synthase enzymes in the biosynthesis of giant marine polyether toxins.</title>
        <authorList>
            <person name="Fallon T.R."/>
            <person name="Shende V.V."/>
            <person name="Wierzbicki I.H."/>
            <person name="Pendleton A.L."/>
            <person name="Watervoot N.F."/>
            <person name="Auber R.P."/>
            <person name="Gonzalez D.J."/>
            <person name="Wisecaver J.H."/>
            <person name="Moore B.S."/>
        </authorList>
    </citation>
    <scope>NUCLEOTIDE SEQUENCE [LARGE SCALE GENOMIC DNA]</scope>
    <source>
        <strain evidence="3 4">12B1</strain>
    </source>
</reference>
<organism evidence="3 4">
    <name type="scientific">Prymnesium parvum</name>
    <name type="common">Toxic golden alga</name>
    <dbReference type="NCBI Taxonomy" id="97485"/>
    <lineage>
        <taxon>Eukaryota</taxon>
        <taxon>Haptista</taxon>
        <taxon>Haptophyta</taxon>
        <taxon>Prymnesiophyceae</taxon>
        <taxon>Prymnesiales</taxon>
        <taxon>Prymnesiaceae</taxon>
        <taxon>Prymnesium</taxon>
    </lineage>
</organism>
<dbReference type="InterPro" id="IPR018946">
    <property type="entry name" value="PhoD-like_MPP"/>
</dbReference>
<dbReference type="SUPFAM" id="SSF56300">
    <property type="entry name" value="Metallo-dependent phosphatases"/>
    <property type="match status" value="1"/>
</dbReference>
<dbReference type="CDD" id="cd07389">
    <property type="entry name" value="MPP_PhoD"/>
    <property type="match status" value="1"/>
</dbReference>
<dbReference type="InterPro" id="IPR029052">
    <property type="entry name" value="Metallo-depent_PP-like"/>
</dbReference>
<evidence type="ECO:0000313" key="3">
    <source>
        <dbReference type="EMBL" id="KAL1502939.1"/>
    </source>
</evidence>
<keyword evidence="1" id="KW-0812">Transmembrane</keyword>
<keyword evidence="4" id="KW-1185">Reference proteome</keyword>
<accession>A0AB34IM16</accession>
<dbReference type="PANTHER" id="PTHR33987">
    <property type="entry name" value="CALCINEURIN-LIKE METALLO-PHOSPHOESTERASE SUPERFAMILY PROTEIN"/>
    <property type="match status" value="1"/>
</dbReference>
<keyword evidence="1" id="KW-1133">Transmembrane helix</keyword>
<comment type="caution">
    <text evidence="3">The sequence shown here is derived from an EMBL/GenBank/DDBJ whole genome shotgun (WGS) entry which is preliminary data.</text>
</comment>
<proteinExistence type="predicted"/>
<dbReference type="Pfam" id="PF09423">
    <property type="entry name" value="PhoD"/>
    <property type="match status" value="1"/>
</dbReference>
<sequence>MEPSPPLRRLAFGSCRKQTLPQTIFDAITAARPDVWLWTGDAVYPTSPTTPQRLHEAYALAAPADARLHAAVPIVDGVYDDHDFGENDGGRHNPLRHVARTLFLDNALRASAADSRRTAAAGAYASRSYGTPPRQVKVLLLDTRWARDDHAIPSVGASPRLFKPGYCAALLRLASAALGVGRDHAGRVLAEEQWEWLERELVNSSAAAHLVVSSVQVLTSSPLVESWAHFPRERRRLLRLLARAAPPATLLLSGDVHYAELLGPPPHLLEATSSGLTHSCGEHWVGALACRLVLRLFSSHRLGGGSYTGLNFGSIDFDWEGASMRLRLHGHDGAVVLSHSLPLGASAAEEARRWRAAELMPSVFDVAAPVCAALLAVGGVMLLLLLLLLRRAQRARRGGRKHHPL</sequence>
<evidence type="ECO:0000259" key="2">
    <source>
        <dbReference type="Pfam" id="PF09423"/>
    </source>
</evidence>
<dbReference type="Gene3D" id="3.60.21.70">
    <property type="entry name" value="PhoD-like phosphatase"/>
    <property type="match status" value="1"/>
</dbReference>
<keyword evidence="1" id="KW-0472">Membrane</keyword>
<dbReference type="Proteomes" id="UP001515480">
    <property type="component" value="Unassembled WGS sequence"/>
</dbReference>
<name>A0AB34IM16_PRYPA</name>
<gene>
    <name evidence="3" type="ORF">AB1Y20_011010</name>
</gene>
<feature type="domain" description="PhoD-like phosphatase metallophosphatase" evidence="2">
    <location>
        <begin position="57"/>
        <end position="259"/>
    </location>
</feature>
<dbReference type="InterPro" id="IPR038607">
    <property type="entry name" value="PhoD-like_sf"/>
</dbReference>
<protein>
    <recommendedName>
        <fullName evidence="2">PhoD-like phosphatase metallophosphatase domain-containing protein</fullName>
    </recommendedName>
</protein>
<dbReference type="AlphaFoldDB" id="A0AB34IM16"/>
<dbReference type="EMBL" id="JBGBPQ010000022">
    <property type="protein sequence ID" value="KAL1502939.1"/>
    <property type="molecule type" value="Genomic_DNA"/>
</dbReference>